<evidence type="ECO:0000313" key="1">
    <source>
        <dbReference type="EMBL" id="OMO78263.1"/>
    </source>
</evidence>
<keyword evidence="2" id="KW-1185">Reference proteome</keyword>
<name>A0A1R3I6R1_9ROSI</name>
<dbReference type="InterPro" id="IPR032675">
    <property type="entry name" value="LRR_dom_sf"/>
</dbReference>
<dbReference type="EMBL" id="AWUE01018788">
    <property type="protein sequence ID" value="OMO78263.1"/>
    <property type="molecule type" value="Genomic_DNA"/>
</dbReference>
<evidence type="ECO:0008006" key="3">
    <source>
        <dbReference type="Google" id="ProtNLM"/>
    </source>
</evidence>
<accession>A0A1R3I6R1</accession>
<dbReference type="STRING" id="93759.A0A1R3I6R1"/>
<gene>
    <name evidence="1" type="ORF">COLO4_24794</name>
</gene>
<reference evidence="2" key="1">
    <citation type="submission" date="2013-09" db="EMBL/GenBank/DDBJ databases">
        <title>Corchorus olitorius genome sequencing.</title>
        <authorList>
            <person name="Alam M."/>
            <person name="Haque M.S."/>
            <person name="Islam M.S."/>
            <person name="Emdad E.M."/>
            <person name="Islam M.M."/>
            <person name="Ahmed B."/>
            <person name="Halim A."/>
            <person name="Hossen Q.M.M."/>
            <person name="Hossain M.Z."/>
            <person name="Ahmed R."/>
            <person name="Khan M.M."/>
            <person name="Islam R."/>
            <person name="Rashid M.M."/>
            <person name="Khan S.A."/>
            <person name="Rahman M.S."/>
            <person name="Alam M."/>
            <person name="Yahiya A.S."/>
            <person name="Khan M.S."/>
            <person name="Azam M.S."/>
            <person name="Haque T."/>
            <person name="Lashkar M.Z.H."/>
            <person name="Akhand A.I."/>
            <person name="Morshed G."/>
            <person name="Roy S."/>
            <person name="Uddin K.S."/>
            <person name="Rabeya T."/>
            <person name="Hossain A.S."/>
            <person name="Chowdhury A."/>
            <person name="Snigdha A.R."/>
            <person name="Mortoza M.S."/>
            <person name="Matin S.A."/>
            <person name="Hoque S.M.E."/>
            <person name="Islam M.K."/>
            <person name="Roy D.K."/>
            <person name="Haider R."/>
            <person name="Moosa M.M."/>
            <person name="Elias S.M."/>
            <person name="Hasan A.M."/>
            <person name="Jahan S."/>
            <person name="Shafiuddin M."/>
            <person name="Mahmood N."/>
            <person name="Shommy N.S."/>
        </authorList>
    </citation>
    <scope>NUCLEOTIDE SEQUENCE [LARGE SCALE GENOMIC DNA]</scope>
    <source>
        <strain evidence="2">cv. O-4</strain>
    </source>
</reference>
<proteinExistence type="predicted"/>
<dbReference type="AlphaFoldDB" id="A0A1R3I6R1"/>
<sequence>MDRLPNLTSFRVFRNKLTGFLAPKFGLHSRLGEFDVSENQFSGQLPENLCAAGVLDEGNILSNLTKNNLIGSGGLGKVYRITINRSGESVSMKKI</sequence>
<dbReference type="OrthoDB" id="10013850at2759"/>
<comment type="caution">
    <text evidence="1">The sequence shown here is derived from an EMBL/GenBank/DDBJ whole genome shotgun (WGS) entry which is preliminary data.</text>
</comment>
<protein>
    <recommendedName>
        <fullName evidence="3">Protein kinase domain-containing protein</fullName>
    </recommendedName>
</protein>
<dbReference type="Gene3D" id="3.80.10.10">
    <property type="entry name" value="Ribonuclease Inhibitor"/>
    <property type="match status" value="1"/>
</dbReference>
<evidence type="ECO:0000313" key="2">
    <source>
        <dbReference type="Proteomes" id="UP000187203"/>
    </source>
</evidence>
<dbReference type="Proteomes" id="UP000187203">
    <property type="component" value="Unassembled WGS sequence"/>
</dbReference>
<organism evidence="1 2">
    <name type="scientific">Corchorus olitorius</name>
    <dbReference type="NCBI Taxonomy" id="93759"/>
    <lineage>
        <taxon>Eukaryota</taxon>
        <taxon>Viridiplantae</taxon>
        <taxon>Streptophyta</taxon>
        <taxon>Embryophyta</taxon>
        <taxon>Tracheophyta</taxon>
        <taxon>Spermatophyta</taxon>
        <taxon>Magnoliopsida</taxon>
        <taxon>eudicotyledons</taxon>
        <taxon>Gunneridae</taxon>
        <taxon>Pentapetalae</taxon>
        <taxon>rosids</taxon>
        <taxon>malvids</taxon>
        <taxon>Malvales</taxon>
        <taxon>Malvaceae</taxon>
        <taxon>Grewioideae</taxon>
        <taxon>Apeibeae</taxon>
        <taxon>Corchorus</taxon>
    </lineage>
</organism>
<dbReference type="SUPFAM" id="SSF52058">
    <property type="entry name" value="L domain-like"/>
    <property type="match status" value="1"/>
</dbReference>